<gene>
    <name evidence="1" type="ORF">K1W69_10615</name>
</gene>
<comment type="caution">
    <text evidence="1">The sequence shown here is derived from an EMBL/GenBank/DDBJ whole genome shotgun (WGS) entry which is preliminary data.</text>
</comment>
<accession>A0AAE2ZJE3</accession>
<dbReference type="Proteomes" id="UP001196509">
    <property type="component" value="Unassembled WGS sequence"/>
</dbReference>
<proteinExistence type="predicted"/>
<sequence length="55" mass="6192">MMDPELVPMALIREGVHITKAEASIAGVRMLMLSVLIRGALGEFRRKRDCLKPRN</sequence>
<evidence type="ECO:0000313" key="2">
    <source>
        <dbReference type="Proteomes" id="UP001196509"/>
    </source>
</evidence>
<reference evidence="1" key="1">
    <citation type="submission" date="2021-08" db="EMBL/GenBank/DDBJ databases">
        <title>Hoeflea bacterium WL0058 sp. nov., isolated from the sediment.</title>
        <authorList>
            <person name="Wang L."/>
            <person name="Zhang D."/>
        </authorList>
    </citation>
    <scope>NUCLEOTIDE SEQUENCE</scope>
    <source>
        <strain evidence="1">WL0058</strain>
    </source>
</reference>
<keyword evidence="2" id="KW-1185">Reference proteome</keyword>
<dbReference type="EMBL" id="JAICBX010000002">
    <property type="protein sequence ID" value="MBW8637638.1"/>
    <property type="molecule type" value="Genomic_DNA"/>
</dbReference>
<evidence type="ECO:0000313" key="1">
    <source>
        <dbReference type="EMBL" id="MBW8637638.1"/>
    </source>
</evidence>
<dbReference type="AlphaFoldDB" id="A0AAE2ZJE3"/>
<organism evidence="1 2">
    <name type="scientific">Flavimaribacter sediminis</name>
    <dbReference type="NCBI Taxonomy" id="2865987"/>
    <lineage>
        <taxon>Bacteria</taxon>
        <taxon>Pseudomonadati</taxon>
        <taxon>Pseudomonadota</taxon>
        <taxon>Alphaproteobacteria</taxon>
        <taxon>Hyphomicrobiales</taxon>
        <taxon>Rhizobiaceae</taxon>
        <taxon>Flavimaribacter</taxon>
    </lineage>
</organism>
<dbReference type="RefSeq" id="WP_220228324.1">
    <property type="nucleotide sequence ID" value="NZ_JAICBX010000002.1"/>
</dbReference>
<name>A0AAE2ZJE3_9HYPH</name>
<protein>
    <submittedName>
        <fullName evidence="1">Uncharacterized protein</fullName>
    </submittedName>
</protein>